<comment type="caution">
    <text evidence="3">The sequence shown here is derived from an EMBL/GenBank/DDBJ whole genome shotgun (WGS) entry which is preliminary data.</text>
</comment>
<evidence type="ECO:0000256" key="2">
    <source>
        <dbReference type="SAM" id="Phobius"/>
    </source>
</evidence>
<gene>
    <name evidence="3" type="ORF">M1843_16875</name>
</gene>
<keyword evidence="4" id="KW-1185">Reference proteome</keyword>
<dbReference type="Proteomes" id="UP001651050">
    <property type="component" value="Unassembled WGS sequence"/>
</dbReference>
<evidence type="ECO:0000313" key="4">
    <source>
        <dbReference type="Proteomes" id="UP001651050"/>
    </source>
</evidence>
<dbReference type="RefSeq" id="WP_416345270.1">
    <property type="nucleotide sequence ID" value="NZ_JALQCY010000005.1"/>
</dbReference>
<evidence type="ECO:0000256" key="1">
    <source>
        <dbReference type="SAM" id="MobiDB-lite"/>
    </source>
</evidence>
<feature type="transmembrane region" description="Helical" evidence="2">
    <location>
        <begin position="623"/>
        <end position="643"/>
    </location>
</feature>
<keyword evidence="2" id="KW-0812">Transmembrane</keyword>
<evidence type="ECO:0000313" key="3">
    <source>
        <dbReference type="EMBL" id="MCK9795420.1"/>
    </source>
</evidence>
<name>A0ABT0J7F1_9MICO</name>
<dbReference type="SUPFAM" id="SSF55486">
    <property type="entry name" value="Metalloproteases ('zincins'), catalytic domain"/>
    <property type="match status" value="1"/>
</dbReference>
<organism evidence="3 4">
    <name type="scientific">Isoptericola peretonis</name>
    <dbReference type="NCBI Taxonomy" id="2918523"/>
    <lineage>
        <taxon>Bacteria</taxon>
        <taxon>Bacillati</taxon>
        <taxon>Actinomycetota</taxon>
        <taxon>Actinomycetes</taxon>
        <taxon>Micrococcales</taxon>
        <taxon>Promicromonosporaceae</taxon>
        <taxon>Isoptericola</taxon>
    </lineage>
</organism>
<proteinExistence type="predicted"/>
<sequence>MIPSPARRRRAAPLLLPAVLVGGLTGALLLLAGPAAVADEGLTEESHSRFVLKAKQTEVRATVTTTIGNVTPDRGLTYYFYTSYAIPVPAGVEGLRAVSDGVALPVTLEKTEDPSTRYAVAEFAPLRYGGTRTIEWSFVIPGEPVRSKDYTRVGDGFATFATSGLGDAGRTTVEVVLPASMTFDATSDAFTEERSGRTVTYTTTENTDKDGIWAVVSARDPKKADEKTVEVDGTRLTLQSFPGDEKWTSFVSRGLTKGLPALEEAVGQPWPGGLETIREDVSPKVLGYAWFDAGKDEIVIAEDLDEVTLYHELAHAWLNPDRLRERWLSEGLTEVVAHRVVADTGGESDPWKAPDRGSDVALPLSRWEANPGELDEDVESYGYAASYTVVQKLVGGLDDDAFTAVVSAAQAGESAYEAPGSKEENWGRTDWRRFLDLVEMRGGVEGAPKVLRSWVLDADQKAALKPRAAARDAYAQVDSADGAWSPPLGLRTAMTDWEFGDAKDARAALDGAAEDAATVQAAAADAGLDAPASVRAAYEDASTRDQYEVLATLLPRAADVTTDVGRAVAAAATDRDPVSGLGELVLGVDRTAEQARADLAGGDLEAAADQAEATLGRADAAPWVGGGVVLLVLGAVGGLVALVRRTRRRSEDVPGDVPGGGSVVVEDALEQHVVLPAAGDVQVPGSGPDPFEAGPRQHAL</sequence>
<protein>
    <submittedName>
        <fullName evidence="3">Uncharacterized protein</fullName>
    </submittedName>
</protein>
<feature type="region of interest" description="Disordered" evidence="1">
    <location>
        <begin position="679"/>
        <end position="700"/>
    </location>
</feature>
<keyword evidence="2" id="KW-1133">Transmembrane helix</keyword>
<dbReference type="EMBL" id="JALQCY010000005">
    <property type="protein sequence ID" value="MCK9795420.1"/>
    <property type="molecule type" value="Genomic_DNA"/>
</dbReference>
<accession>A0ABT0J7F1</accession>
<reference evidence="3 4" key="1">
    <citation type="submission" date="2022-02" db="EMBL/GenBank/DDBJ databases">
        <title>The car tank lid bacteriome: a reservoir of bacteria with potential in bioremediation of fuel.</title>
        <authorList>
            <person name="Vidal-Verdu A."/>
            <person name="Gomez-Martinez D."/>
            <person name="Latorre-Perez A."/>
            <person name="Pereto J."/>
            <person name="Porcar M."/>
        </authorList>
    </citation>
    <scope>NUCLEOTIDE SEQUENCE [LARGE SCALE GENOMIC DNA]</scope>
    <source>
        <strain evidence="3 4">4D.3</strain>
    </source>
</reference>
<keyword evidence="2" id="KW-0472">Membrane</keyword>